<sequence length="255" mass="28242">MQEVTGPRPLQDYELLDQAGSGGPGLAWRIYTARPRDGAPSAPYPVVSVWVLDKRALVEARARAGMSKAAEDASLDLVRADAARLVRLRHPAAQPSGRFPIALVIAEAVEEQYSGMLLSAYKEMRLLLLEFLSIALKEGVELETSLNWGDELYDGESNELQSIGLQSGDAYSPPENWCAERLGSQRPGNLPLHEAEREKAARKQEELQAQLQAQQATLEENQSLLRQAQEEVKGMHTKFEETNALLRAVLKLQKD</sequence>
<gene>
    <name evidence="1" type="ORF">ZEAMMB73_Zm00001d014830</name>
</gene>
<reference evidence="1" key="1">
    <citation type="submission" date="2015-12" db="EMBL/GenBank/DDBJ databases">
        <title>Update maize B73 reference genome by single molecule sequencing technologies.</title>
        <authorList>
            <consortium name="Maize Genome Sequencing Project"/>
            <person name="Ware D."/>
        </authorList>
    </citation>
    <scope>NUCLEOTIDE SEQUENCE</scope>
    <source>
        <tissue evidence="1">Seedling</tissue>
    </source>
</reference>
<dbReference type="EMBL" id="CM000781">
    <property type="protein sequence ID" value="AQK67268.1"/>
    <property type="molecule type" value="Genomic_DNA"/>
</dbReference>
<dbReference type="AlphaFoldDB" id="A0A1D6GWM3"/>
<name>A0A1D6GWM3_MAIZE</name>
<protein>
    <submittedName>
        <fullName evidence="1">ARM repeat superfamily protein</fullName>
    </submittedName>
</protein>
<dbReference type="InParanoid" id="A0A1D6GWM3"/>
<evidence type="ECO:0000313" key="1">
    <source>
        <dbReference type="EMBL" id="AQK67268.1"/>
    </source>
</evidence>
<proteinExistence type="predicted"/>
<dbReference type="ExpressionAtlas" id="A0A1D6GWM3">
    <property type="expression patterns" value="baseline"/>
</dbReference>
<accession>A0A1D6GWM3</accession>
<organism evidence="1">
    <name type="scientific">Zea mays</name>
    <name type="common">Maize</name>
    <dbReference type="NCBI Taxonomy" id="4577"/>
    <lineage>
        <taxon>Eukaryota</taxon>
        <taxon>Viridiplantae</taxon>
        <taxon>Streptophyta</taxon>
        <taxon>Embryophyta</taxon>
        <taxon>Tracheophyta</taxon>
        <taxon>Spermatophyta</taxon>
        <taxon>Magnoliopsida</taxon>
        <taxon>Liliopsida</taxon>
        <taxon>Poales</taxon>
        <taxon>Poaceae</taxon>
        <taxon>PACMAD clade</taxon>
        <taxon>Panicoideae</taxon>
        <taxon>Andropogonodae</taxon>
        <taxon>Andropogoneae</taxon>
        <taxon>Tripsacinae</taxon>
        <taxon>Zea</taxon>
    </lineage>
</organism>